<evidence type="ECO:0008006" key="3">
    <source>
        <dbReference type="Google" id="ProtNLM"/>
    </source>
</evidence>
<accession>A0A449I4V1</accession>
<organism evidence="1 2">
    <name type="scientific">Prevotella heparinolytica</name>
    <dbReference type="NCBI Taxonomy" id="28113"/>
    <lineage>
        <taxon>Bacteria</taxon>
        <taxon>Pseudomonadati</taxon>
        <taxon>Bacteroidota</taxon>
        <taxon>Bacteroidia</taxon>
        <taxon>Bacteroidales</taxon>
        <taxon>Bacteroidaceae</taxon>
        <taxon>Bacteroides</taxon>
    </lineage>
</organism>
<dbReference type="InterPro" id="IPR008767">
    <property type="entry name" value="Phage_SPP1_head-tail_adaptor"/>
</dbReference>
<gene>
    <name evidence="1" type="ORF">NCTC7812_01929</name>
</gene>
<dbReference type="Gene3D" id="2.40.10.270">
    <property type="entry name" value="Bacteriophage SPP1 head-tail adaptor protein"/>
    <property type="match status" value="1"/>
</dbReference>
<dbReference type="RefSeq" id="WP_131752381.1">
    <property type="nucleotide sequence ID" value="NZ_CAACYH010000004.1"/>
</dbReference>
<sequence>MRAGLLKEFITFSELREIRSASGAMKREYAEVLRTRCCRKKLTAAYGNGLNASEEFIANTIILQVRCNALINERQRITYQGKGYKIILLDKQPDNTYLITCSKENG</sequence>
<dbReference type="OrthoDB" id="1049942at2"/>
<proteinExistence type="predicted"/>
<evidence type="ECO:0000313" key="1">
    <source>
        <dbReference type="EMBL" id="VFB14377.1"/>
    </source>
</evidence>
<reference evidence="1 2" key="1">
    <citation type="submission" date="2019-02" db="EMBL/GenBank/DDBJ databases">
        <authorList>
            <consortium name="Pathogen Informatics"/>
        </authorList>
    </citation>
    <scope>NUCLEOTIDE SEQUENCE [LARGE SCALE GENOMIC DNA]</scope>
    <source>
        <strain evidence="1 2">3012STDY7078512</strain>
    </source>
</reference>
<dbReference type="InterPro" id="IPR038666">
    <property type="entry name" value="SSP1_head-tail_sf"/>
</dbReference>
<dbReference type="Pfam" id="PF05521">
    <property type="entry name" value="Phage_HCP"/>
    <property type="match status" value="1"/>
</dbReference>
<evidence type="ECO:0000313" key="2">
    <source>
        <dbReference type="Proteomes" id="UP000396835"/>
    </source>
</evidence>
<protein>
    <recommendedName>
        <fullName evidence="3">Head-tail adaptor protein</fullName>
    </recommendedName>
</protein>
<dbReference type="Proteomes" id="UP000396835">
    <property type="component" value="Unassembled WGS sequence"/>
</dbReference>
<name>A0A449I4V1_9BACE</name>
<dbReference type="EMBL" id="CAACYH010000004">
    <property type="protein sequence ID" value="VFB14377.1"/>
    <property type="molecule type" value="Genomic_DNA"/>
</dbReference>
<dbReference type="AlphaFoldDB" id="A0A449I4V1"/>